<sequence length="389" mass="44466">MTLIKSSLADFHLCESMDCQITPDWNLVTIANAYGKGFFDYPARNFSCCMIHLNRSLQVISSAMDLQSRLYSQCCKQACPSARVYPRFLNILGDFADILLNHFISKSCNLITQTSGESNDEFNVNFSNFEYEANLARYNNISRPFATLANAEDLSSDGQYDLRDFVLEENIFSHARLMDVDIDFNQDISTDIESPLEVGPVYFCVRNVVEHRESLNQPESVETVINALMSHYKMNTHLKREYTVRPVTYNMCQEVCICFDTVEAGQYEDEEVQCPHYERGTLIPVQTFQLVPLSEQLRFKLGNAQKQTKMAYGRNHLSDKVGCTTSVILDGNAVKRLVQSDVIDQNDILISMFVDQFNLFDNSKMSATVVHVINLSIYPKLKYNIRSYT</sequence>
<evidence type="ECO:0000313" key="2">
    <source>
        <dbReference type="Proteomes" id="UP000077315"/>
    </source>
</evidence>
<evidence type="ECO:0000313" key="1">
    <source>
        <dbReference type="EMBL" id="OAD71757.1"/>
    </source>
</evidence>
<name>A0A167M4C6_PHYB8</name>
<dbReference type="RefSeq" id="XP_018289797.1">
    <property type="nucleotide sequence ID" value="XM_018442725.1"/>
</dbReference>
<proteinExistence type="predicted"/>
<dbReference type="VEuPathDB" id="FungiDB:PHYBLDRAFT_72816"/>
<dbReference type="GeneID" id="29003631"/>
<accession>A0A167M4C6</accession>
<keyword evidence="2" id="KW-1185">Reference proteome</keyword>
<dbReference type="Proteomes" id="UP000077315">
    <property type="component" value="Unassembled WGS sequence"/>
</dbReference>
<reference evidence="2" key="1">
    <citation type="submission" date="2015-06" db="EMBL/GenBank/DDBJ databases">
        <title>Expansion of signal transduction pathways in fungi by whole-genome duplication.</title>
        <authorList>
            <consortium name="DOE Joint Genome Institute"/>
            <person name="Corrochano L.M."/>
            <person name="Kuo A."/>
            <person name="Marcet-Houben M."/>
            <person name="Polaino S."/>
            <person name="Salamov A."/>
            <person name="Villalobos J.M."/>
            <person name="Alvarez M.I."/>
            <person name="Avalos J."/>
            <person name="Benito E.P."/>
            <person name="Benoit I."/>
            <person name="Burger G."/>
            <person name="Camino L.P."/>
            <person name="Canovas D."/>
            <person name="Cerda-Olmedo E."/>
            <person name="Cheng J.-F."/>
            <person name="Dominguez A."/>
            <person name="Elias M."/>
            <person name="Eslava A.P."/>
            <person name="Glaser F."/>
            <person name="Grimwood J."/>
            <person name="Gutierrez G."/>
            <person name="Heitman J."/>
            <person name="Henrissat B."/>
            <person name="Iturriaga E.A."/>
            <person name="Lang B.F."/>
            <person name="Lavin J.L."/>
            <person name="Lee S."/>
            <person name="Li W."/>
            <person name="Lindquist E."/>
            <person name="Lopez-Garcia S."/>
            <person name="Luque E.M."/>
            <person name="Marcos A.T."/>
            <person name="Martin J."/>
            <person name="McCluskey K."/>
            <person name="Medina H.R."/>
            <person name="Miralles-Duran A."/>
            <person name="Miyazaki A."/>
            <person name="Munoz-Torres E."/>
            <person name="Oguiza J.A."/>
            <person name="Ohm R."/>
            <person name="Olmedo M."/>
            <person name="Orejas M."/>
            <person name="Ortiz-Castellanos L."/>
            <person name="Pisabarro A.G."/>
            <person name="Rodriguez-Romero J."/>
            <person name="Ruiz-Herrera J."/>
            <person name="Ruiz-Vazquez R."/>
            <person name="Sanz C."/>
            <person name="Schackwitz W."/>
            <person name="Schmutz J."/>
            <person name="Shahriari M."/>
            <person name="Shelest E."/>
            <person name="Silva-Franco F."/>
            <person name="Soanes D."/>
            <person name="Syed K."/>
            <person name="Tagua V.G."/>
            <person name="Talbot N.J."/>
            <person name="Thon M."/>
            <person name="De vries R.P."/>
            <person name="Wiebenga A."/>
            <person name="Yadav J.S."/>
            <person name="Braun E.L."/>
            <person name="Baker S."/>
            <person name="Garre V."/>
            <person name="Horwitz B."/>
            <person name="Torres-Martinez S."/>
            <person name="Idnurm A."/>
            <person name="Herrera-Estrella A."/>
            <person name="Gabaldon T."/>
            <person name="Grigoriev I.V."/>
        </authorList>
    </citation>
    <scope>NUCLEOTIDE SEQUENCE [LARGE SCALE GENOMIC DNA]</scope>
    <source>
        <strain evidence="2">NRRL 1555(-)</strain>
    </source>
</reference>
<dbReference type="EMBL" id="KV440985">
    <property type="protein sequence ID" value="OAD71757.1"/>
    <property type="molecule type" value="Genomic_DNA"/>
</dbReference>
<organism evidence="1 2">
    <name type="scientific">Phycomyces blakesleeanus (strain ATCC 8743b / DSM 1359 / FGSC 10004 / NBRC 33097 / NRRL 1555)</name>
    <dbReference type="NCBI Taxonomy" id="763407"/>
    <lineage>
        <taxon>Eukaryota</taxon>
        <taxon>Fungi</taxon>
        <taxon>Fungi incertae sedis</taxon>
        <taxon>Mucoromycota</taxon>
        <taxon>Mucoromycotina</taxon>
        <taxon>Mucoromycetes</taxon>
        <taxon>Mucorales</taxon>
        <taxon>Phycomycetaceae</taxon>
        <taxon>Phycomyces</taxon>
    </lineage>
</organism>
<dbReference type="AlphaFoldDB" id="A0A167M4C6"/>
<protein>
    <submittedName>
        <fullName evidence="1">Uncharacterized protein</fullName>
    </submittedName>
</protein>
<gene>
    <name evidence="1" type="ORF">PHYBLDRAFT_72816</name>
</gene>
<dbReference type="InParanoid" id="A0A167M4C6"/>